<evidence type="ECO:0000313" key="5">
    <source>
        <dbReference type="Proteomes" id="UP000285972"/>
    </source>
</evidence>
<dbReference type="EMBL" id="MJLX01000097">
    <property type="protein sequence ID" value="RLM16965.1"/>
    <property type="molecule type" value="Genomic_DNA"/>
</dbReference>
<dbReference type="Proteomes" id="UP000044377">
    <property type="component" value="Unassembled WGS sequence"/>
</dbReference>
<reference evidence="3 5" key="3">
    <citation type="submission" date="2016-09" db="EMBL/GenBank/DDBJ databases">
        <authorList>
            <person name="Doonan J."/>
            <person name="Pachebat J.A."/>
            <person name="Golyshin P.N."/>
            <person name="Denman S."/>
            <person name="Mcdonald J.E."/>
        </authorList>
    </citation>
    <scope>NUCLEOTIDE SEQUENCE [LARGE SCALE GENOMIC DNA]</scope>
    <source>
        <strain evidence="3 5">FRB141</strain>
    </source>
</reference>
<evidence type="ECO:0000313" key="4">
    <source>
        <dbReference type="Proteomes" id="UP000044377"/>
    </source>
</evidence>
<name>A0A0G4JV33_9GAMM</name>
<dbReference type="STRING" id="1109412.BN1221_02236c"/>
<evidence type="ECO:0000313" key="3">
    <source>
        <dbReference type="EMBL" id="RLM16965.1"/>
    </source>
</evidence>
<sequence>MFSKLKELFNPGESKGENENDESVERIEKELSDLELRLSQNPADNATQKQLMIKYNQAIQLFSNSTRHRNKVDDVFVKIDELRNTIRKNI</sequence>
<gene>
    <name evidence="3" type="ORF">BIY26_21790</name>
    <name evidence="2" type="ORF">BN1221_02236c</name>
</gene>
<feature type="compositionally biased region" description="Basic and acidic residues" evidence="1">
    <location>
        <begin position="14"/>
        <end position="26"/>
    </location>
</feature>
<evidence type="ECO:0000256" key="1">
    <source>
        <dbReference type="SAM" id="MobiDB-lite"/>
    </source>
</evidence>
<dbReference type="KEGG" id="bgj:AWC36_21700"/>
<protein>
    <submittedName>
        <fullName evidence="2">Uncharacterized protein</fullName>
    </submittedName>
</protein>
<dbReference type="RefSeq" id="WP_048637348.1">
    <property type="nucleotide sequence ID" value="NZ_CGIG01000001.1"/>
</dbReference>
<dbReference type="Proteomes" id="UP000285972">
    <property type="component" value="Unassembled WGS sequence"/>
</dbReference>
<keyword evidence="4" id="KW-1185">Reference proteome</keyword>
<organism evidence="2 4">
    <name type="scientific">Brenneria goodwinii</name>
    <dbReference type="NCBI Taxonomy" id="1109412"/>
    <lineage>
        <taxon>Bacteria</taxon>
        <taxon>Pseudomonadati</taxon>
        <taxon>Pseudomonadota</taxon>
        <taxon>Gammaproteobacteria</taxon>
        <taxon>Enterobacterales</taxon>
        <taxon>Pectobacteriaceae</taxon>
        <taxon>Brenneria</taxon>
    </lineage>
</organism>
<accession>A0A0G4JV33</accession>
<reference evidence="4" key="1">
    <citation type="submission" date="2015-01" db="EMBL/GenBank/DDBJ databases">
        <authorList>
            <person name="Paterson Steve"/>
        </authorList>
    </citation>
    <scope>NUCLEOTIDE SEQUENCE [LARGE SCALE GENOMIC DNA]</scope>
    <source>
        <strain evidence="4">OBR1</strain>
    </source>
</reference>
<dbReference type="EMBL" id="CGIG01000001">
    <property type="protein sequence ID" value="CPR16717.1"/>
    <property type="molecule type" value="Genomic_DNA"/>
</dbReference>
<evidence type="ECO:0000313" key="2">
    <source>
        <dbReference type="EMBL" id="CPR16717.1"/>
    </source>
</evidence>
<proteinExistence type="predicted"/>
<dbReference type="AlphaFoldDB" id="A0A0G4JV33"/>
<reference evidence="2" key="2">
    <citation type="submission" date="2015-01" db="EMBL/GenBank/DDBJ databases">
        <authorList>
            <person name="Xiang T."/>
            <person name="Song Y."/>
            <person name="Huang L."/>
            <person name="Wang B."/>
            <person name="Wu P."/>
        </authorList>
    </citation>
    <scope>NUCLEOTIDE SEQUENCE [LARGE SCALE GENOMIC DNA]</scope>
    <source>
        <strain evidence="2">OBR1</strain>
    </source>
</reference>
<feature type="region of interest" description="Disordered" evidence="1">
    <location>
        <begin position="1"/>
        <end position="26"/>
    </location>
</feature>
<dbReference type="OrthoDB" id="5878415at2"/>
<dbReference type="GeneID" id="70909441"/>